<accession>A0A3N0XQ29</accession>
<keyword evidence="2" id="KW-1185">Reference proteome</keyword>
<dbReference type="AlphaFoldDB" id="A0A3N0XQ29"/>
<dbReference type="Proteomes" id="UP000281406">
    <property type="component" value="Unassembled WGS sequence"/>
</dbReference>
<comment type="caution">
    <text evidence="1">The sequence shown here is derived from an EMBL/GenBank/DDBJ whole genome shotgun (WGS) entry which is preliminary data.</text>
</comment>
<organism evidence="1 2">
    <name type="scientific">Anabarilius grahami</name>
    <name type="common">Kanglang fish</name>
    <name type="synonym">Barilius grahami</name>
    <dbReference type="NCBI Taxonomy" id="495550"/>
    <lineage>
        <taxon>Eukaryota</taxon>
        <taxon>Metazoa</taxon>
        <taxon>Chordata</taxon>
        <taxon>Craniata</taxon>
        <taxon>Vertebrata</taxon>
        <taxon>Euteleostomi</taxon>
        <taxon>Actinopterygii</taxon>
        <taxon>Neopterygii</taxon>
        <taxon>Teleostei</taxon>
        <taxon>Ostariophysi</taxon>
        <taxon>Cypriniformes</taxon>
        <taxon>Xenocyprididae</taxon>
        <taxon>Xenocypridinae</taxon>
        <taxon>Xenocypridinae incertae sedis</taxon>
        <taxon>Anabarilius</taxon>
    </lineage>
</organism>
<proteinExistence type="predicted"/>
<evidence type="ECO:0000313" key="1">
    <source>
        <dbReference type="EMBL" id="ROJ13845.1"/>
    </source>
</evidence>
<reference evidence="1 2" key="1">
    <citation type="submission" date="2018-10" db="EMBL/GenBank/DDBJ databases">
        <title>Genome assembly for a Yunnan-Guizhou Plateau 3E fish, Anabarilius grahami (Regan), and its evolutionary and genetic applications.</title>
        <authorList>
            <person name="Jiang W."/>
        </authorList>
    </citation>
    <scope>NUCLEOTIDE SEQUENCE [LARGE SCALE GENOMIC DNA]</scope>
    <source>
        <strain evidence="1">AG-KIZ</strain>
        <tissue evidence="1">Muscle</tissue>
    </source>
</reference>
<protein>
    <submittedName>
        <fullName evidence="1">Uncharacterized protein</fullName>
    </submittedName>
</protein>
<gene>
    <name evidence="1" type="ORF">DPX16_19720</name>
</gene>
<evidence type="ECO:0000313" key="2">
    <source>
        <dbReference type="Proteomes" id="UP000281406"/>
    </source>
</evidence>
<dbReference type="EMBL" id="RJVU01064619">
    <property type="protein sequence ID" value="ROJ13845.1"/>
    <property type="molecule type" value="Genomic_DNA"/>
</dbReference>
<name>A0A3N0XQ29_ANAGA</name>
<sequence>MYLTNRVTRRQRRVTSRTRNYKAYPDAEITSFCCLQQALYVIVWRSGFQCSSKKEEDCRAVSSDVPCWFAISGHWSDRSSIESVTTCAPLQKAWEQGQATQLKYLWGNTDLRTVIITKKASKRS</sequence>